<dbReference type="EMBL" id="CAFBNB010000025">
    <property type="protein sequence ID" value="CAB4921108.1"/>
    <property type="molecule type" value="Genomic_DNA"/>
</dbReference>
<name>A0A6J7HNY2_9ZZZZ</name>
<dbReference type="NCBIfam" id="TIGR02242">
    <property type="entry name" value="tail_TIGR02242"/>
    <property type="match status" value="1"/>
</dbReference>
<dbReference type="InterPro" id="IPR011748">
    <property type="entry name" value="Unchr_phage_tail-like"/>
</dbReference>
<dbReference type="Pfam" id="PF09684">
    <property type="entry name" value="Tail_P2_I"/>
    <property type="match status" value="1"/>
</dbReference>
<dbReference type="AlphaFoldDB" id="A0A6J7HNY2"/>
<evidence type="ECO:0000256" key="1">
    <source>
        <dbReference type="SAM" id="MobiDB-lite"/>
    </source>
</evidence>
<gene>
    <name evidence="2" type="ORF">UFOPK3720_00228</name>
</gene>
<feature type="region of interest" description="Disordered" evidence="1">
    <location>
        <begin position="137"/>
        <end position="156"/>
    </location>
</feature>
<accession>A0A6J7HNY2</accession>
<protein>
    <submittedName>
        <fullName evidence="2">Unannotated protein</fullName>
    </submittedName>
</protein>
<dbReference type="InterPro" id="IPR006521">
    <property type="entry name" value="Tail_protein_I"/>
</dbReference>
<proteinExistence type="predicted"/>
<reference evidence="2" key="1">
    <citation type="submission" date="2020-05" db="EMBL/GenBank/DDBJ databases">
        <authorList>
            <person name="Chiriac C."/>
            <person name="Salcher M."/>
            <person name="Ghai R."/>
            <person name="Kavagutti S V."/>
        </authorList>
    </citation>
    <scope>NUCLEOTIDE SEQUENCE</scope>
</reference>
<organism evidence="2">
    <name type="scientific">freshwater metagenome</name>
    <dbReference type="NCBI Taxonomy" id="449393"/>
    <lineage>
        <taxon>unclassified sequences</taxon>
        <taxon>metagenomes</taxon>
        <taxon>ecological metagenomes</taxon>
    </lineage>
</organism>
<evidence type="ECO:0000313" key="2">
    <source>
        <dbReference type="EMBL" id="CAB4921108.1"/>
    </source>
</evidence>
<sequence length="196" mass="21437">MTTELELRESSLTASTGRGLLPGLRSPFPLERQLPAMLAEDPFVTRFLSALDEVIAPAISVIDCFDSYLDPRIAPTDMVRYMGAWLLATIDDSWTEESLRRDVSEAHLRSKWGGTARGIRDRLLPHEVSALRIKESGKTITSSAPTDPESWPEAPEPTVALTITPKEQGAPEVARVTRIAQGLVPAHVSLKVAVGR</sequence>